<dbReference type="AlphaFoldDB" id="A0A7S4DVH8"/>
<evidence type="ECO:0000256" key="1">
    <source>
        <dbReference type="SAM" id="MobiDB-lite"/>
    </source>
</evidence>
<dbReference type="SUPFAM" id="SSF51126">
    <property type="entry name" value="Pectin lyase-like"/>
    <property type="match status" value="1"/>
</dbReference>
<reference evidence="2" key="1">
    <citation type="submission" date="2021-01" db="EMBL/GenBank/DDBJ databases">
        <authorList>
            <person name="Corre E."/>
            <person name="Pelletier E."/>
            <person name="Niang G."/>
            <person name="Scheremetjew M."/>
            <person name="Finn R."/>
            <person name="Kale V."/>
            <person name="Holt S."/>
            <person name="Cochrane G."/>
            <person name="Meng A."/>
            <person name="Brown T."/>
            <person name="Cohen L."/>
        </authorList>
    </citation>
    <scope>NUCLEOTIDE SEQUENCE</scope>
    <source>
        <strain evidence="2">CCCM811</strain>
    </source>
</reference>
<feature type="region of interest" description="Disordered" evidence="1">
    <location>
        <begin position="1"/>
        <end position="42"/>
    </location>
</feature>
<gene>
    <name evidence="2" type="ORF">LGLO00237_LOCUS24111</name>
</gene>
<evidence type="ECO:0008006" key="3">
    <source>
        <dbReference type="Google" id="ProtNLM"/>
    </source>
</evidence>
<accession>A0A7S4DVH8</accession>
<dbReference type="InterPro" id="IPR011050">
    <property type="entry name" value="Pectin_lyase_fold/virulence"/>
</dbReference>
<protein>
    <recommendedName>
        <fullName evidence="3">Right handed beta helix domain-containing protein</fullName>
    </recommendedName>
</protein>
<sequence>MDTKSSASDLLSDENPAPSSHHLRAIPHFLRSGANDEDKAAPPAAAAAAAAASSTANETESVEIEVEVGGDIQKALDEAQGRGGGVVLVKNGRHVLKRTLSMRPHVVLRGESREGVVLAAEMHSGPASSGRRRGVVVRFGEEVRRAALERVTIDYTGARGTDPVDMRDFKAQYRSKCFKNNPHQQKDLYVTGICFADGAENNWVDDCSIFRMGTNPVVFAKGSCYNTLRNTFVDRCYNKGDNKNGVVDLQGTYNLITGCTVKRIRGIVLHGGAQYNVLYANSFEVPVCFSAQDGGDGGENLMEANSVRIPRWHLSRAFFATNDNPGTNNIIFKNKCLEADADGLDRPFSDPDVIYSFQAGVDRPVRQDAWSLPPSGTFYAEKENGVKVQSASTRTSCTTMFTEPVTRFNQFCSNTFQSFRGTRATNQVRMRRGVGIRFAKKAARVTRRVMCVRGLAAGMF</sequence>
<evidence type="ECO:0000313" key="2">
    <source>
        <dbReference type="EMBL" id="CAE0672461.1"/>
    </source>
</evidence>
<name>A0A7S4DVH8_9EUKA</name>
<proteinExistence type="predicted"/>
<dbReference type="InterPro" id="IPR012334">
    <property type="entry name" value="Pectin_lyas_fold"/>
</dbReference>
<dbReference type="Gene3D" id="2.160.20.10">
    <property type="entry name" value="Single-stranded right-handed beta-helix, Pectin lyase-like"/>
    <property type="match status" value="1"/>
</dbReference>
<organism evidence="2">
    <name type="scientific">Lotharella globosa</name>
    <dbReference type="NCBI Taxonomy" id="91324"/>
    <lineage>
        <taxon>Eukaryota</taxon>
        <taxon>Sar</taxon>
        <taxon>Rhizaria</taxon>
        <taxon>Cercozoa</taxon>
        <taxon>Chlorarachniophyceae</taxon>
        <taxon>Lotharella</taxon>
    </lineage>
</organism>
<dbReference type="EMBL" id="HBIV01033794">
    <property type="protein sequence ID" value="CAE0672461.1"/>
    <property type="molecule type" value="Transcribed_RNA"/>
</dbReference>